<sequence>MTDLKVPFENNQAERDIRMMKLQQKISGTFRTTQGAEAFCRIRAYISTIRKNRLPVLEGIIAALKGAPLTIP</sequence>
<proteinExistence type="predicted"/>
<accession>A0A0F8SE53</accession>
<dbReference type="EMBL" id="JJQX01000052">
    <property type="protein sequence ID" value="KKH97918.1"/>
    <property type="molecule type" value="Genomic_DNA"/>
</dbReference>
<dbReference type="PANTHER" id="PTHR33678:SF1">
    <property type="entry name" value="BLL1576 PROTEIN"/>
    <property type="match status" value="1"/>
</dbReference>
<dbReference type="InterPro" id="IPR052344">
    <property type="entry name" value="Transposase-related"/>
</dbReference>
<gene>
    <name evidence="2" type="ORF">DU79_03230</name>
</gene>
<dbReference type="InterPro" id="IPR004291">
    <property type="entry name" value="Transposase_IS66_central"/>
</dbReference>
<dbReference type="Proteomes" id="UP000034668">
    <property type="component" value="Unassembled WGS sequence"/>
</dbReference>
<protein>
    <submittedName>
        <fullName evidence="2">Transposase</fullName>
    </submittedName>
</protein>
<reference evidence="2 3" key="1">
    <citation type="journal article" date="2015" name="ISME J.">
        <title>Genomic and phenotypic differentiation among Methanosarcina mazei populations from Columbia River sediment.</title>
        <authorList>
            <person name="Youngblut N.D."/>
            <person name="Wirth J.S."/>
            <person name="Henriksen J.R."/>
            <person name="Smith M."/>
            <person name="Simon H."/>
            <person name="Metcalf W.W."/>
            <person name="Whitaker R.J."/>
        </authorList>
    </citation>
    <scope>NUCLEOTIDE SEQUENCE [LARGE SCALE GENOMIC DNA]</scope>
    <source>
        <strain evidence="2 3">1.H.M.2.4</strain>
    </source>
</reference>
<dbReference type="PATRIC" id="fig|2209.91.peg.689"/>
<name>A0A0F8SE53_METMZ</name>
<evidence type="ECO:0000313" key="3">
    <source>
        <dbReference type="Proteomes" id="UP000034668"/>
    </source>
</evidence>
<dbReference type="Pfam" id="PF03050">
    <property type="entry name" value="DDE_Tnp_IS66"/>
    <property type="match status" value="1"/>
</dbReference>
<dbReference type="PANTHER" id="PTHR33678">
    <property type="entry name" value="BLL1576 PROTEIN"/>
    <property type="match status" value="1"/>
</dbReference>
<dbReference type="AlphaFoldDB" id="A0A0F8SE53"/>
<organism evidence="2 3">
    <name type="scientific">Methanosarcina mazei</name>
    <name type="common">Methanosarcina frisia</name>
    <dbReference type="NCBI Taxonomy" id="2209"/>
    <lineage>
        <taxon>Archaea</taxon>
        <taxon>Methanobacteriati</taxon>
        <taxon>Methanobacteriota</taxon>
        <taxon>Stenosarchaea group</taxon>
        <taxon>Methanomicrobia</taxon>
        <taxon>Methanosarcinales</taxon>
        <taxon>Methanosarcinaceae</taxon>
        <taxon>Methanosarcina</taxon>
    </lineage>
</organism>
<evidence type="ECO:0000259" key="1">
    <source>
        <dbReference type="Pfam" id="PF03050"/>
    </source>
</evidence>
<feature type="domain" description="Transposase IS66 central" evidence="1">
    <location>
        <begin position="1"/>
        <end position="38"/>
    </location>
</feature>
<evidence type="ECO:0000313" key="2">
    <source>
        <dbReference type="EMBL" id="KKH97918.1"/>
    </source>
</evidence>
<comment type="caution">
    <text evidence="2">The sequence shown here is derived from an EMBL/GenBank/DDBJ whole genome shotgun (WGS) entry which is preliminary data.</text>
</comment>